<dbReference type="InterPro" id="IPR058636">
    <property type="entry name" value="Beta-barrel_YknX"/>
</dbReference>
<evidence type="ECO:0000259" key="8">
    <source>
        <dbReference type="Pfam" id="PF25997"/>
    </source>
</evidence>
<dbReference type="InterPro" id="IPR050739">
    <property type="entry name" value="MFP"/>
</dbReference>
<keyword evidence="4 6" id="KW-1133">Transmembrane helix</keyword>
<comment type="caution">
    <text evidence="9">The sequence shown here is derived from an EMBL/GenBank/DDBJ whole genome shotgun (WGS) entry which is preliminary data.</text>
</comment>
<evidence type="ECO:0000256" key="3">
    <source>
        <dbReference type="ARBA" id="ARBA00022692"/>
    </source>
</evidence>
<dbReference type="Pfam" id="PF25997">
    <property type="entry name" value="BSH_YhbJ"/>
    <property type="match status" value="1"/>
</dbReference>
<evidence type="ECO:0000256" key="1">
    <source>
        <dbReference type="ARBA" id="ARBA00004167"/>
    </source>
</evidence>
<dbReference type="Gene3D" id="2.40.30.170">
    <property type="match status" value="1"/>
</dbReference>
<evidence type="ECO:0000259" key="7">
    <source>
        <dbReference type="Pfam" id="PF25990"/>
    </source>
</evidence>
<keyword evidence="3 6" id="KW-0812">Transmembrane</keyword>
<evidence type="ECO:0000256" key="2">
    <source>
        <dbReference type="ARBA" id="ARBA00009477"/>
    </source>
</evidence>
<sequence>MRYKERNAMNQFRRMVIINIITLIVLVGGGIGGYYYYNQSENYLKTENAKIDGKVIPIASPAAGKLTEWKAEVGKNYNENDKLGAVTVAGANGEQTVDVTIPQNATVVQSNATTNAFVGAGSPIAYAFDMNNLWVTANIEETNIDDVQKGQTVDVYVDAYPDTTLTGKVEQVGLTTANTFSMLPSSNSTANYTKVKQVVPVKISLDHSKSVNIVPGMNVSVRIHK</sequence>
<dbReference type="HOGENOM" id="CLU_018816_11_0_9"/>
<gene>
    <name evidence="9" type="ORF">bcere0026_43230</name>
</gene>
<protein>
    <submittedName>
        <fullName evidence="9">Multidrug resistance protein A</fullName>
    </submittedName>
</protein>
<evidence type="ECO:0000313" key="9">
    <source>
        <dbReference type="EMBL" id="EEL68759.1"/>
    </source>
</evidence>
<comment type="subcellular location">
    <subcellularLocation>
        <location evidence="1">Membrane</location>
        <topology evidence="1">Single-pass membrane protein</topology>
    </subcellularLocation>
</comment>
<evidence type="ECO:0000256" key="5">
    <source>
        <dbReference type="ARBA" id="ARBA00023136"/>
    </source>
</evidence>
<name>C2Y037_BACMY</name>
<dbReference type="PANTHER" id="PTHR30386:SF26">
    <property type="entry name" value="TRANSPORT PROTEIN COMB"/>
    <property type="match status" value="1"/>
</dbReference>
<dbReference type="AlphaFoldDB" id="C2Y037"/>
<feature type="domain" description="YhbJ barrel-sandwich hybrid" evidence="8">
    <location>
        <begin position="55"/>
        <end position="129"/>
    </location>
</feature>
<feature type="domain" description="YknX-like beta-barrel" evidence="7">
    <location>
        <begin position="135"/>
        <end position="223"/>
    </location>
</feature>
<dbReference type="PANTHER" id="PTHR30386">
    <property type="entry name" value="MEMBRANE FUSION SUBUNIT OF EMRAB-TOLC MULTIDRUG EFFLUX PUMP"/>
    <property type="match status" value="1"/>
</dbReference>
<comment type="similarity">
    <text evidence="2">Belongs to the membrane fusion protein (MFP) (TC 8.A.1) family.</text>
</comment>
<organism evidence="9">
    <name type="scientific">Bacillus mycoides</name>
    <dbReference type="NCBI Taxonomy" id="1405"/>
    <lineage>
        <taxon>Bacteria</taxon>
        <taxon>Bacillati</taxon>
        <taxon>Bacillota</taxon>
        <taxon>Bacilli</taxon>
        <taxon>Bacillales</taxon>
        <taxon>Bacillaceae</taxon>
        <taxon>Bacillus</taxon>
        <taxon>Bacillus cereus group</taxon>
    </lineage>
</organism>
<reference evidence="9" key="1">
    <citation type="journal article" date="2012" name="Genome Res.">
        <title>Genomic characterization of the Bacillus cereus sensu lato species: Backdrop to the evolution of Bacillus anthracis.</title>
        <authorList>
            <person name="Zwick M.E."/>
            <person name="Joseph S.J."/>
            <person name="Didelot X."/>
            <person name="Chen P.E."/>
            <person name="Bishop-Lilly K.A."/>
            <person name="Stewart A.C."/>
            <person name="Willner K."/>
            <person name="Nolan N."/>
            <person name="Lentz S."/>
            <person name="Thomason M.K."/>
            <person name="Sozhamannan S."/>
            <person name="Mateczun A.J."/>
            <person name="Du L."/>
            <person name="Read T.D."/>
        </authorList>
    </citation>
    <scope>NUCLEOTIDE SEQUENCE [LARGE SCALE GENOMIC DNA]</scope>
    <source>
        <strain evidence="9">AH603</strain>
    </source>
</reference>
<accession>C2Y037</accession>
<evidence type="ECO:0000256" key="4">
    <source>
        <dbReference type="ARBA" id="ARBA00022989"/>
    </source>
</evidence>
<evidence type="ECO:0000256" key="6">
    <source>
        <dbReference type="SAM" id="Phobius"/>
    </source>
</evidence>
<feature type="transmembrane region" description="Helical" evidence="6">
    <location>
        <begin position="12"/>
        <end position="37"/>
    </location>
</feature>
<dbReference type="GO" id="GO:0055085">
    <property type="term" value="P:transmembrane transport"/>
    <property type="evidence" value="ECO:0007669"/>
    <property type="project" value="InterPro"/>
</dbReference>
<dbReference type="Pfam" id="PF25990">
    <property type="entry name" value="Beta-barrel_YknX"/>
    <property type="match status" value="1"/>
</dbReference>
<dbReference type="EMBL" id="ACMP01000116">
    <property type="protein sequence ID" value="EEL68759.1"/>
    <property type="molecule type" value="Genomic_DNA"/>
</dbReference>
<dbReference type="GO" id="GO:0016020">
    <property type="term" value="C:membrane"/>
    <property type="evidence" value="ECO:0007669"/>
    <property type="project" value="UniProtKB-SubCell"/>
</dbReference>
<dbReference type="Proteomes" id="UP000001753">
    <property type="component" value="Chromosome"/>
</dbReference>
<keyword evidence="5 6" id="KW-0472">Membrane</keyword>
<proteinExistence type="inferred from homology"/>
<dbReference type="InterPro" id="IPR058635">
    <property type="entry name" value="BSH_YhbJ"/>
</dbReference>